<feature type="signal peptide" evidence="1">
    <location>
        <begin position="1"/>
        <end position="26"/>
    </location>
</feature>
<keyword evidence="1" id="KW-0732">Signal</keyword>
<keyword evidence="3" id="KW-1185">Reference proteome</keyword>
<reference evidence="2 3" key="1">
    <citation type="submission" date="2019-11" db="EMBL/GenBank/DDBJ databases">
        <title>Lactobacillus sp. nov. CRM56-3, isolated from fermented tea leaves.</title>
        <authorList>
            <person name="Phuengjayaem S."/>
            <person name="Tanasupawat S."/>
        </authorList>
    </citation>
    <scope>NUCLEOTIDE SEQUENCE [LARGE SCALE GENOMIC DNA]</scope>
    <source>
        <strain evidence="2 3">CRM56-3</strain>
    </source>
</reference>
<evidence type="ECO:0000313" key="3">
    <source>
        <dbReference type="Proteomes" id="UP000466388"/>
    </source>
</evidence>
<dbReference type="AlphaFoldDB" id="A0A7X2XWU0"/>
<accession>A0A7X2XWU0</accession>
<feature type="chain" id="PRO_5039694082" evidence="1">
    <location>
        <begin position="27"/>
        <end position="335"/>
    </location>
</feature>
<evidence type="ECO:0000256" key="1">
    <source>
        <dbReference type="SAM" id="SignalP"/>
    </source>
</evidence>
<dbReference type="Proteomes" id="UP000466388">
    <property type="component" value="Unassembled WGS sequence"/>
</dbReference>
<evidence type="ECO:0000313" key="2">
    <source>
        <dbReference type="EMBL" id="MTV81756.1"/>
    </source>
</evidence>
<dbReference type="EMBL" id="WNJO01000003">
    <property type="protein sequence ID" value="MTV81756.1"/>
    <property type="molecule type" value="Genomic_DNA"/>
</dbReference>
<comment type="caution">
    <text evidence="2">The sequence shown here is derived from an EMBL/GenBank/DDBJ whole genome shotgun (WGS) entry which is preliminary data.</text>
</comment>
<sequence length="335" mass="36973">MLKQTIKKLALITLSTGLFGASGLVANPNYSVTAAAKTKAAKVLNYQSIKHVHVHVSKGAIYSSAKLTRVAHYAKNYSHTTFTTTNQAKVKNANGKVAVYQYIKAGSVHGWIWHSYVKNGNAPAKTATPAVQKTSSKAKLANPKTFNQLWEKKYIVDNKYNLAEYSVHSKISAGMTAALRKIGVKVTSYWHIDRHGNTWNYMTNGHRIYTGGTAKGSVEVIPGIRSLNDNFTNNTKHWKLYFVSGNGYFPKENSSLYYEDDKGNPIPVANAKKGYTHLDSLGADPAMYSVTHIKGVSGSSSDATLVSKKHKIMINFPAISVQNEPNWNLNFRDQK</sequence>
<protein>
    <submittedName>
        <fullName evidence="2">Uncharacterized protein</fullName>
    </submittedName>
</protein>
<proteinExistence type="predicted"/>
<name>A0A7X2XWU0_9LACO</name>
<gene>
    <name evidence="2" type="ORF">GM612_03685</name>
</gene>
<organism evidence="2 3">
    <name type="scientific">Secundilactobacillus folii</name>
    <dbReference type="NCBI Taxonomy" id="2678357"/>
    <lineage>
        <taxon>Bacteria</taxon>
        <taxon>Bacillati</taxon>
        <taxon>Bacillota</taxon>
        <taxon>Bacilli</taxon>
        <taxon>Lactobacillales</taxon>
        <taxon>Lactobacillaceae</taxon>
        <taxon>Secundilactobacillus</taxon>
    </lineage>
</organism>
<dbReference type="RefSeq" id="WP_155431037.1">
    <property type="nucleotide sequence ID" value="NZ_WNJO01000003.1"/>
</dbReference>